<sequence length="463" mass="52181">MEALPAHRENSSSLGQVCPERFASMEHGADHSPALEKEACFPNSTISETECATRVDEHDLTGFYEELGKNSCLFPDTSYSSENDPNVIFAPQIGNAEPDKKESSTSRNLQDQLNDLHVAVGKVIEKQNAVTAKRAQASELRVGLRHKRDEEGHLRAELLKSLNLAITLGQPGNADSMLSTAERFQTSSDAYLVLENEYHQFEDQLEQDKYVLEKMEQRLSSLLDKFGSLTGSRIGDQGGLQSFGVDDNDNDSSSTSSSEHDKYPPLLLNICLGLEMLAFFVDLSDMKESFSRLGRALDEESQAFLSSYEDVKSELQKELYDTEQDVARLKAECEAEGLLPRPPQESTTTRFYQTLKEELPKKHGSLWSPGLEDTGPFFEQDMSQRSNMPVFINKWILHQLRHSSIEISRLKSILQLEWNLGWETSIRSWVLKLWFKDDTAATSPPQTPSVTGTSWMKDTRQLQ</sequence>
<feature type="compositionally biased region" description="Polar residues" evidence="2">
    <location>
        <begin position="440"/>
        <end position="456"/>
    </location>
</feature>
<keyword evidence="1" id="KW-0175">Coiled coil</keyword>
<feature type="region of interest" description="Disordered" evidence="2">
    <location>
        <begin position="237"/>
        <end position="261"/>
    </location>
</feature>
<feature type="region of interest" description="Disordered" evidence="2">
    <location>
        <begin position="87"/>
        <end position="108"/>
    </location>
</feature>
<reference evidence="3 4" key="1">
    <citation type="submission" date="2015-04" db="EMBL/GenBank/DDBJ databases">
        <authorList>
            <person name="Heijne W.H."/>
            <person name="Fedorova N.D."/>
            <person name="Nierman W.C."/>
            <person name="Vollebregt A.W."/>
            <person name="Zhao Z."/>
            <person name="Wu L."/>
            <person name="Kumar M."/>
            <person name="Stam H."/>
            <person name="van den Berg M.A."/>
            <person name="Pel H.J."/>
        </authorList>
    </citation>
    <scope>NUCLEOTIDE SEQUENCE [LARGE SCALE GENOMIC DNA]</scope>
    <source>
        <strain evidence="3 4">CBS 393.64</strain>
    </source>
</reference>
<dbReference type="EMBL" id="LASV01000132">
    <property type="protein sequence ID" value="KKA22676.1"/>
    <property type="molecule type" value="Genomic_DNA"/>
</dbReference>
<feature type="coiled-coil region" evidence="1">
    <location>
        <begin position="305"/>
        <end position="332"/>
    </location>
</feature>
<gene>
    <name evidence="3" type="ORF">T310_3295</name>
</gene>
<dbReference type="GeneID" id="25315645"/>
<protein>
    <submittedName>
        <fullName evidence="3">Uncharacterized protein</fullName>
    </submittedName>
</protein>
<comment type="caution">
    <text evidence="3">The sequence shown here is derived from an EMBL/GenBank/DDBJ whole genome shotgun (WGS) entry which is preliminary data.</text>
</comment>
<organism evidence="3 4">
    <name type="scientific">Rasamsonia emersonii (strain ATCC 16479 / CBS 393.64 / IMI 116815)</name>
    <dbReference type="NCBI Taxonomy" id="1408163"/>
    <lineage>
        <taxon>Eukaryota</taxon>
        <taxon>Fungi</taxon>
        <taxon>Dikarya</taxon>
        <taxon>Ascomycota</taxon>
        <taxon>Pezizomycotina</taxon>
        <taxon>Eurotiomycetes</taxon>
        <taxon>Eurotiomycetidae</taxon>
        <taxon>Eurotiales</taxon>
        <taxon>Trichocomaceae</taxon>
        <taxon>Rasamsonia</taxon>
    </lineage>
</organism>
<evidence type="ECO:0000256" key="1">
    <source>
        <dbReference type="SAM" id="Coils"/>
    </source>
</evidence>
<proteinExistence type="predicted"/>
<evidence type="ECO:0000313" key="4">
    <source>
        <dbReference type="Proteomes" id="UP000053958"/>
    </source>
</evidence>
<dbReference type="RefSeq" id="XP_013329288.1">
    <property type="nucleotide sequence ID" value="XM_013473834.1"/>
</dbReference>
<dbReference type="AlphaFoldDB" id="A0A0F4YXX8"/>
<accession>A0A0F4YXX8</accession>
<dbReference type="OrthoDB" id="3553547at2759"/>
<evidence type="ECO:0000256" key="2">
    <source>
        <dbReference type="SAM" id="MobiDB-lite"/>
    </source>
</evidence>
<dbReference type="Proteomes" id="UP000053958">
    <property type="component" value="Unassembled WGS sequence"/>
</dbReference>
<dbReference type="STRING" id="1408163.A0A0F4YXX8"/>
<name>A0A0F4YXX8_RASE3</name>
<keyword evidence="4" id="KW-1185">Reference proteome</keyword>
<evidence type="ECO:0000313" key="3">
    <source>
        <dbReference type="EMBL" id="KKA22676.1"/>
    </source>
</evidence>
<feature type="region of interest" description="Disordered" evidence="2">
    <location>
        <begin position="440"/>
        <end position="463"/>
    </location>
</feature>